<dbReference type="Pfam" id="PF04082">
    <property type="entry name" value="Fungal_trans"/>
    <property type="match status" value="1"/>
</dbReference>
<dbReference type="Proteomes" id="UP000799536">
    <property type="component" value="Unassembled WGS sequence"/>
</dbReference>
<keyword evidence="2" id="KW-0539">Nucleus</keyword>
<protein>
    <recommendedName>
        <fullName evidence="3">Xylanolytic transcriptional activator regulatory domain-containing protein</fullName>
    </recommendedName>
</protein>
<comment type="caution">
    <text evidence="4">The sequence shown here is derived from an EMBL/GenBank/DDBJ whole genome shotgun (WGS) entry which is preliminary data.</text>
</comment>
<evidence type="ECO:0000259" key="3">
    <source>
        <dbReference type="SMART" id="SM00906"/>
    </source>
</evidence>
<gene>
    <name evidence="4" type="ORF">GQ43DRAFT_381618</name>
</gene>
<feature type="non-terminal residue" evidence="4">
    <location>
        <position position="1"/>
    </location>
</feature>
<organism evidence="4 5">
    <name type="scientific">Delitschia confertaspora ATCC 74209</name>
    <dbReference type="NCBI Taxonomy" id="1513339"/>
    <lineage>
        <taxon>Eukaryota</taxon>
        <taxon>Fungi</taxon>
        <taxon>Dikarya</taxon>
        <taxon>Ascomycota</taxon>
        <taxon>Pezizomycotina</taxon>
        <taxon>Dothideomycetes</taxon>
        <taxon>Pleosporomycetidae</taxon>
        <taxon>Pleosporales</taxon>
        <taxon>Delitschiaceae</taxon>
        <taxon>Delitschia</taxon>
    </lineage>
</organism>
<evidence type="ECO:0000256" key="2">
    <source>
        <dbReference type="ARBA" id="ARBA00023242"/>
    </source>
</evidence>
<keyword evidence="5" id="KW-1185">Reference proteome</keyword>
<dbReference type="InterPro" id="IPR007219">
    <property type="entry name" value="XnlR_reg_dom"/>
</dbReference>
<evidence type="ECO:0000313" key="5">
    <source>
        <dbReference type="Proteomes" id="UP000799536"/>
    </source>
</evidence>
<dbReference type="AlphaFoldDB" id="A0A9P4JCZ2"/>
<name>A0A9P4JCZ2_9PLEO</name>
<feature type="domain" description="Xylanolytic transcriptional activator regulatory" evidence="3">
    <location>
        <begin position="121"/>
        <end position="197"/>
    </location>
</feature>
<sequence>LPKRPIINCLIQHFFKEVNWISEMLHPPLFLKRYEQWWKTFPGSSYCGYVPSVRNLFRLNLMEKIGSKNIPVDTIRVHCKNVAMRLHRVTDQIHSGGSLTSVHHMFYWPCYLKNEGFMADAWYVLGDCIRVSQGIGLHLTGGLDLKYPVNELERDMSRRCFWNLFACDRLLSLALDRTPWIQEDLSLVSFPQMRITSGAVISGQGQPDAFTERLLEAKLAKPWESAHAQGTLRRDCYDICAVEEFQENIYKSYILSLPSEFSLHNEDTRWDLELPMLPRQRQMLRITIYASMCHLFQPLFQLDEERISSLPQYKKKFLISQKARLVQFAVPLLDAVFALHDLLGRQRMSMFSLSFFSYHAAVLLSMNVI</sequence>
<dbReference type="PANTHER" id="PTHR31001">
    <property type="entry name" value="UNCHARACTERIZED TRANSCRIPTIONAL REGULATORY PROTEIN"/>
    <property type="match status" value="1"/>
</dbReference>
<evidence type="ECO:0000256" key="1">
    <source>
        <dbReference type="ARBA" id="ARBA00004123"/>
    </source>
</evidence>
<dbReference type="GO" id="GO:0006351">
    <property type="term" value="P:DNA-templated transcription"/>
    <property type="evidence" value="ECO:0007669"/>
    <property type="project" value="InterPro"/>
</dbReference>
<dbReference type="CDD" id="cd12148">
    <property type="entry name" value="fungal_TF_MHR"/>
    <property type="match status" value="1"/>
</dbReference>
<dbReference type="PANTHER" id="PTHR31001:SF87">
    <property type="entry name" value="COL-21"/>
    <property type="match status" value="1"/>
</dbReference>
<dbReference type="GO" id="GO:0005634">
    <property type="term" value="C:nucleus"/>
    <property type="evidence" value="ECO:0007669"/>
    <property type="project" value="UniProtKB-SubCell"/>
</dbReference>
<evidence type="ECO:0000313" key="4">
    <source>
        <dbReference type="EMBL" id="KAF2197162.1"/>
    </source>
</evidence>
<dbReference type="GO" id="GO:0008270">
    <property type="term" value="F:zinc ion binding"/>
    <property type="evidence" value="ECO:0007669"/>
    <property type="project" value="InterPro"/>
</dbReference>
<comment type="subcellular location">
    <subcellularLocation>
        <location evidence="1">Nucleus</location>
    </subcellularLocation>
</comment>
<dbReference type="OrthoDB" id="5344325at2759"/>
<dbReference type="InterPro" id="IPR050613">
    <property type="entry name" value="Sec_Metabolite_Reg"/>
</dbReference>
<accession>A0A9P4JCZ2</accession>
<reference evidence="4" key="1">
    <citation type="journal article" date="2020" name="Stud. Mycol.">
        <title>101 Dothideomycetes genomes: a test case for predicting lifestyles and emergence of pathogens.</title>
        <authorList>
            <person name="Haridas S."/>
            <person name="Albert R."/>
            <person name="Binder M."/>
            <person name="Bloem J."/>
            <person name="Labutti K."/>
            <person name="Salamov A."/>
            <person name="Andreopoulos B."/>
            <person name="Baker S."/>
            <person name="Barry K."/>
            <person name="Bills G."/>
            <person name="Bluhm B."/>
            <person name="Cannon C."/>
            <person name="Castanera R."/>
            <person name="Culley D."/>
            <person name="Daum C."/>
            <person name="Ezra D."/>
            <person name="Gonzalez J."/>
            <person name="Henrissat B."/>
            <person name="Kuo A."/>
            <person name="Liang C."/>
            <person name="Lipzen A."/>
            <person name="Lutzoni F."/>
            <person name="Magnuson J."/>
            <person name="Mondo S."/>
            <person name="Nolan M."/>
            <person name="Ohm R."/>
            <person name="Pangilinan J."/>
            <person name="Park H.-J."/>
            <person name="Ramirez L."/>
            <person name="Alfaro M."/>
            <person name="Sun H."/>
            <person name="Tritt A."/>
            <person name="Yoshinaga Y."/>
            <person name="Zwiers L.-H."/>
            <person name="Turgeon B."/>
            <person name="Goodwin S."/>
            <person name="Spatafora J."/>
            <person name="Crous P."/>
            <person name="Grigoriev I."/>
        </authorList>
    </citation>
    <scope>NUCLEOTIDE SEQUENCE</scope>
    <source>
        <strain evidence="4">ATCC 74209</strain>
    </source>
</reference>
<dbReference type="GO" id="GO:0003677">
    <property type="term" value="F:DNA binding"/>
    <property type="evidence" value="ECO:0007669"/>
    <property type="project" value="InterPro"/>
</dbReference>
<dbReference type="SMART" id="SM00906">
    <property type="entry name" value="Fungal_trans"/>
    <property type="match status" value="1"/>
</dbReference>
<dbReference type="EMBL" id="ML994270">
    <property type="protein sequence ID" value="KAF2197162.1"/>
    <property type="molecule type" value="Genomic_DNA"/>
</dbReference>
<proteinExistence type="predicted"/>